<dbReference type="Proteomes" id="UP001017257">
    <property type="component" value="Chromosome"/>
</dbReference>
<gene>
    <name evidence="2" type="ORF">HPT29_019540</name>
</gene>
<organism evidence="2 3">
    <name type="scientific">Microvirga terrae</name>
    <dbReference type="NCBI Taxonomy" id="2740529"/>
    <lineage>
        <taxon>Bacteria</taxon>
        <taxon>Pseudomonadati</taxon>
        <taxon>Pseudomonadota</taxon>
        <taxon>Alphaproteobacteria</taxon>
        <taxon>Hyphomicrobiales</taxon>
        <taxon>Methylobacteriaceae</taxon>
        <taxon>Microvirga</taxon>
    </lineage>
</organism>
<keyword evidence="3" id="KW-1185">Reference proteome</keyword>
<dbReference type="RefSeq" id="WP_173948897.1">
    <property type="nucleotide sequence ID" value="NZ_CP102845.1"/>
</dbReference>
<feature type="region of interest" description="Disordered" evidence="1">
    <location>
        <begin position="1"/>
        <end position="33"/>
    </location>
</feature>
<evidence type="ECO:0000313" key="3">
    <source>
        <dbReference type="Proteomes" id="UP001017257"/>
    </source>
</evidence>
<evidence type="ECO:0000256" key="1">
    <source>
        <dbReference type="SAM" id="MobiDB-lite"/>
    </source>
</evidence>
<accession>A0ABY5RN34</accession>
<dbReference type="EMBL" id="CP102845">
    <property type="protein sequence ID" value="UVF18661.1"/>
    <property type="molecule type" value="Genomic_DNA"/>
</dbReference>
<name>A0ABY5RN34_9HYPH</name>
<evidence type="ECO:0000313" key="2">
    <source>
        <dbReference type="EMBL" id="UVF18661.1"/>
    </source>
</evidence>
<protein>
    <submittedName>
        <fullName evidence="2">Uncharacterized protein</fullName>
    </submittedName>
</protein>
<proteinExistence type="predicted"/>
<reference evidence="2" key="1">
    <citation type="submission" date="2022-08" db="EMBL/GenBank/DDBJ databases">
        <title>Microvirga terrae sp. nov., isolated from soil.</title>
        <authorList>
            <person name="Kim K.H."/>
            <person name="Seo Y.L."/>
            <person name="Kim J.M."/>
            <person name="Lee J.K."/>
            <person name="Han D.M."/>
            <person name="Jeon C.O."/>
        </authorList>
    </citation>
    <scope>NUCLEOTIDE SEQUENCE</scope>
    <source>
        <strain evidence="2">R24</strain>
    </source>
</reference>
<sequence>MKTLSHSKPAEGRLQLSTTKPPRKASLTWQPQQSTLTREEIRAIILEQIG</sequence>